<evidence type="ECO:0000313" key="2">
    <source>
        <dbReference type="Proteomes" id="UP001152484"/>
    </source>
</evidence>
<evidence type="ECO:0000313" key="1">
    <source>
        <dbReference type="EMBL" id="CAH9070887.1"/>
    </source>
</evidence>
<organism evidence="1 2">
    <name type="scientific">Cuscuta europaea</name>
    <name type="common">European dodder</name>
    <dbReference type="NCBI Taxonomy" id="41803"/>
    <lineage>
        <taxon>Eukaryota</taxon>
        <taxon>Viridiplantae</taxon>
        <taxon>Streptophyta</taxon>
        <taxon>Embryophyta</taxon>
        <taxon>Tracheophyta</taxon>
        <taxon>Spermatophyta</taxon>
        <taxon>Magnoliopsida</taxon>
        <taxon>eudicotyledons</taxon>
        <taxon>Gunneridae</taxon>
        <taxon>Pentapetalae</taxon>
        <taxon>asterids</taxon>
        <taxon>lamiids</taxon>
        <taxon>Solanales</taxon>
        <taxon>Convolvulaceae</taxon>
        <taxon>Cuscuteae</taxon>
        <taxon>Cuscuta</taxon>
        <taxon>Cuscuta subgen. Cuscuta</taxon>
    </lineage>
</organism>
<reference evidence="1" key="1">
    <citation type="submission" date="2022-07" db="EMBL/GenBank/DDBJ databases">
        <authorList>
            <person name="Macas J."/>
            <person name="Novak P."/>
            <person name="Neumann P."/>
        </authorList>
    </citation>
    <scope>NUCLEOTIDE SEQUENCE</scope>
</reference>
<sequence length="121" mass="14121">MTDAYYTLFKANLLKPHWQKKKRSIDIWKQLYILLSLRSKKPTFTSLLPQPPSGSSLSKPLSIKSLENPNICIHMEKETRTKPICIKHIYIQKPTIFLVGTKVEEKRTSAEPRKDIYTSIY</sequence>
<dbReference type="Proteomes" id="UP001152484">
    <property type="component" value="Unassembled WGS sequence"/>
</dbReference>
<accession>A0A9P0YP21</accession>
<dbReference type="AlphaFoldDB" id="A0A9P0YP21"/>
<name>A0A9P0YP21_CUSEU</name>
<comment type="caution">
    <text evidence="1">The sequence shown here is derived from an EMBL/GenBank/DDBJ whole genome shotgun (WGS) entry which is preliminary data.</text>
</comment>
<keyword evidence="2" id="KW-1185">Reference proteome</keyword>
<gene>
    <name evidence="1" type="ORF">CEURO_LOCUS3816</name>
</gene>
<protein>
    <submittedName>
        <fullName evidence="1">Uncharacterized protein</fullName>
    </submittedName>
</protein>
<dbReference type="EMBL" id="CAMAPE010000006">
    <property type="protein sequence ID" value="CAH9070887.1"/>
    <property type="molecule type" value="Genomic_DNA"/>
</dbReference>
<proteinExistence type="predicted"/>